<dbReference type="GO" id="GO:0006865">
    <property type="term" value="P:amino acid transport"/>
    <property type="evidence" value="ECO:0007669"/>
    <property type="project" value="UniProtKB-KW"/>
</dbReference>
<evidence type="ECO:0000313" key="11">
    <source>
        <dbReference type="Proteomes" id="UP000831181"/>
    </source>
</evidence>
<feature type="domain" description="ABC transmembrane type-1" evidence="9">
    <location>
        <begin position="17"/>
        <end position="217"/>
    </location>
</feature>
<evidence type="ECO:0000313" key="10">
    <source>
        <dbReference type="EMBL" id="UQS86021.1"/>
    </source>
</evidence>
<dbReference type="PANTHER" id="PTHR30614">
    <property type="entry name" value="MEMBRANE COMPONENT OF AMINO ACID ABC TRANSPORTER"/>
    <property type="match status" value="1"/>
</dbReference>
<dbReference type="InterPro" id="IPR035906">
    <property type="entry name" value="MetI-like_sf"/>
</dbReference>
<feature type="transmembrane region" description="Helical" evidence="8">
    <location>
        <begin position="20"/>
        <end position="41"/>
    </location>
</feature>
<accession>A0A976RQM1</accession>
<evidence type="ECO:0000256" key="3">
    <source>
        <dbReference type="ARBA" id="ARBA00022475"/>
    </source>
</evidence>
<dbReference type="CDD" id="cd06261">
    <property type="entry name" value="TM_PBP2"/>
    <property type="match status" value="1"/>
</dbReference>
<dbReference type="Proteomes" id="UP000831181">
    <property type="component" value="Plasmid p1unnamed"/>
</dbReference>
<dbReference type="AlphaFoldDB" id="A0A976RQM1"/>
<protein>
    <submittedName>
        <fullName evidence="10">Amino acid ABC transporter permease</fullName>
    </submittedName>
</protein>
<comment type="subcellular location">
    <subcellularLocation>
        <location evidence="1 8">Cell membrane</location>
        <topology evidence="1 8">Multi-pass membrane protein</topology>
    </subcellularLocation>
</comment>
<keyword evidence="10" id="KW-0614">Plasmid</keyword>
<keyword evidence="2 8" id="KW-0813">Transport</keyword>
<keyword evidence="6 8" id="KW-1133">Transmembrane helix</keyword>
<comment type="similarity">
    <text evidence="8">Belongs to the binding-protein-dependent transport system permease family.</text>
</comment>
<dbReference type="InterPro" id="IPR000515">
    <property type="entry name" value="MetI-like"/>
</dbReference>
<keyword evidence="4 8" id="KW-0812">Transmembrane</keyword>
<gene>
    <name evidence="10" type="ORF">MOO44_01495</name>
</gene>
<sequence>MDFKFMLDSFPKLVSVLPITLYIAILGTVIGLGLAILISIVRERKTPILSPLLSLYVSVFRGVPIIVQIYIVYYGLPRILYDFAKTGANGRGLVLPSLLIGIVAFSLNASANLSESIRSAYHSIDRSQYDAAIAIGLTRFEAIKRIVFPQMVPNFIPNFSNVFLDLIKDTALVYNIGIIEVMGKANILASFGFNYLEAYLDALVIYLVVCFIFAKLLLFAETKIRKVVFS</sequence>
<geneLocation type="plasmid" evidence="10 11">
    <name>p1unnamed</name>
</geneLocation>
<evidence type="ECO:0000256" key="4">
    <source>
        <dbReference type="ARBA" id="ARBA00022692"/>
    </source>
</evidence>
<proteinExistence type="inferred from homology"/>
<keyword evidence="3" id="KW-1003">Cell membrane</keyword>
<dbReference type="NCBIfam" id="TIGR01726">
    <property type="entry name" value="HEQRo_perm_3TM"/>
    <property type="match status" value="1"/>
</dbReference>
<organism evidence="10 11">
    <name type="scientific">Nicoliella spurrieriana</name>
    <dbReference type="NCBI Taxonomy" id="2925830"/>
    <lineage>
        <taxon>Bacteria</taxon>
        <taxon>Bacillati</taxon>
        <taxon>Bacillota</taxon>
        <taxon>Bacilli</taxon>
        <taxon>Lactobacillales</taxon>
        <taxon>Lactobacillaceae</taxon>
        <taxon>Nicoliella</taxon>
    </lineage>
</organism>
<feature type="transmembrane region" description="Helical" evidence="8">
    <location>
        <begin position="199"/>
        <end position="220"/>
    </location>
</feature>
<keyword evidence="5" id="KW-0029">Amino-acid transport</keyword>
<dbReference type="Gene3D" id="1.10.3720.10">
    <property type="entry name" value="MetI-like"/>
    <property type="match status" value="1"/>
</dbReference>
<feature type="transmembrane region" description="Helical" evidence="8">
    <location>
        <begin position="53"/>
        <end position="73"/>
    </location>
</feature>
<evidence type="ECO:0000256" key="8">
    <source>
        <dbReference type="RuleBase" id="RU363032"/>
    </source>
</evidence>
<dbReference type="InterPro" id="IPR010065">
    <property type="entry name" value="AA_ABC_transptr_permease_3TM"/>
</dbReference>
<dbReference type="EMBL" id="CP093360">
    <property type="protein sequence ID" value="UQS86021.1"/>
    <property type="molecule type" value="Genomic_DNA"/>
</dbReference>
<dbReference type="InterPro" id="IPR043429">
    <property type="entry name" value="ArtM/GltK/GlnP/TcyL/YhdX-like"/>
</dbReference>
<feature type="transmembrane region" description="Helical" evidence="8">
    <location>
        <begin position="93"/>
        <end position="113"/>
    </location>
</feature>
<reference evidence="10" key="1">
    <citation type="journal article" date="2022" name="Int. J. Syst. Evol. Microbiol.">
        <title>Apilactobacillus apisilvae sp. nov., Nicolia spurrieriana gen. nov. sp. nov., Bombilactobacillus folatiphilus sp. nov. and Bombilactobacillus thymidiniphilus sp. nov., four new lactic acid bacterial isolates from stingless bees Tetragonula carbonaria and Austroplebeia australis.</title>
        <authorList>
            <person name="Oliphant S.A."/>
            <person name="Watson-Haigh N.S."/>
            <person name="Sumby K.M."/>
            <person name="Gardner J."/>
            <person name="Groom S."/>
            <person name="Jiranek V."/>
        </authorList>
    </citation>
    <scope>NUCLEOTIDE SEQUENCE</scope>
    <source>
        <strain evidence="10">SGEP1_A5</strain>
    </source>
</reference>
<evidence type="ECO:0000256" key="1">
    <source>
        <dbReference type="ARBA" id="ARBA00004651"/>
    </source>
</evidence>
<evidence type="ECO:0000256" key="2">
    <source>
        <dbReference type="ARBA" id="ARBA00022448"/>
    </source>
</evidence>
<keyword evidence="7 8" id="KW-0472">Membrane</keyword>
<feature type="transmembrane region" description="Helical" evidence="8">
    <location>
        <begin position="172"/>
        <end position="193"/>
    </location>
</feature>
<evidence type="ECO:0000259" key="9">
    <source>
        <dbReference type="PROSITE" id="PS50928"/>
    </source>
</evidence>
<evidence type="ECO:0000256" key="7">
    <source>
        <dbReference type="ARBA" id="ARBA00023136"/>
    </source>
</evidence>
<dbReference type="PROSITE" id="PS50928">
    <property type="entry name" value="ABC_TM1"/>
    <property type="match status" value="1"/>
</dbReference>
<keyword evidence="11" id="KW-1185">Reference proteome</keyword>
<dbReference type="PANTHER" id="PTHR30614:SF0">
    <property type="entry name" value="L-CYSTINE TRANSPORT SYSTEM PERMEASE PROTEIN TCYL"/>
    <property type="match status" value="1"/>
</dbReference>
<evidence type="ECO:0000256" key="5">
    <source>
        <dbReference type="ARBA" id="ARBA00022970"/>
    </source>
</evidence>
<dbReference type="KEGG" id="lbe:MOO44_01495"/>
<dbReference type="GO" id="GO:0043190">
    <property type="term" value="C:ATP-binding cassette (ABC) transporter complex"/>
    <property type="evidence" value="ECO:0007669"/>
    <property type="project" value="InterPro"/>
</dbReference>
<evidence type="ECO:0000256" key="6">
    <source>
        <dbReference type="ARBA" id="ARBA00022989"/>
    </source>
</evidence>
<dbReference type="Pfam" id="PF00528">
    <property type="entry name" value="BPD_transp_1"/>
    <property type="match status" value="1"/>
</dbReference>
<name>A0A976RQM1_9LACO</name>
<dbReference type="SUPFAM" id="SSF161098">
    <property type="entry name" value="MetI-like"/>
    <property type="match status" value="1"/>
</dbReference>
<dbReference type="GO" id="GO:0022857">
    <property type="term" value="F:transmembrane transporter activity"/>
    <property type="evidence" value="ECO:0007669"/>
    <property type="project" value="InterPro"/>
</dbReference>
<dbReference type="RefSeq" id="WP_260115829.1">
    <property type="nucleotide sequence ID" value="NZ_CP093360.1"/>
</dbReference>